<dbReference type="AlphaFoldDB" id="A0A7S3NK12"/>
<protein>
    <submittedName>
        <fullName evidence="2">Uncharacterized protein</fullName>
    </submittedName>
</protein>
<dbReference type="EMBL" id="HBIJ01004747">
    <property type="protein sequence ID" value="CAE0362585.1"/>
    <property type="molecule type" value="Transcribed_RNA"/>
</dbReference>
<keyword evidence="1" id="KW-0472">Membrane</keyword>
<name>A0A7S3NK12_9STRA</name>
<proteinExistence type="predicted"/>
<feature type="transmembrane region" description="Helical" evidence="1">
    <location>
        <begin position="33"/>
        <end position="52"/>
    </location>
</feature>
<sequence length="303" mass="34629">MRVVLINTRSYWRKIGCGEDEIDLKEKLSSMSFVGFLLFFSIALGSANYFEAANFVQVFCMRRMFGALINAILMVCAFLVDVYGQPPPIPNSDIFHVTKIIGPFSFFTKQAITIQTTHSLLSFLAEASLGTKWPLFALLEAVHETATPVAVIGISLTLLFLRLNWFESNWRKEALYPWLRRGVPLGTIALVGHLLSFPVAFFDVLFVKRPITMTQLTNRNVATILLIDARRSAFFLFLYNYFFVGFTLLNAKFNGGYFPYPFMRAFDTSKKWFLFSLVILIFTTLFVMPIVLVIKFLSTRMSQ</sequence>
<reference evidence="2" key="1">
    <citation type="submission" date="2021-01" db="EMBL/GenBank/DDBJ databases">
        <authorList>
            <person name="Corre E."/>
            <person name="Pelletier E."/>
            <person name="Niang G."/>
            <person name="Scheremetjew M."/>
            <person name="Finn R."/>
            <person name="Kale V."/>
            <person name="Holt S."/>
            <person name="Cochrane G."/>
            <person name="Meng A."/>
            <person name="Brown T."/>
            <person name="Cohen L."/>
        </authorList>
    </citation>
    <scope>NUCLEOTIDE SEQUENCE</scope>
    <source>
        <strain evidence="2">CCMP1510</strain>
    </source>
</reference>
<feature type="transmembrane region" description="Helical" evidence="1">
    <location>
        <begin position="233"/>
        <end position="253"/>
    </location>
</feature>
<feature type="transmembrane region" description="Helical" evidence="1">
    <location>
        <begin position="64"/>
        <end position="84"/>
    </location>
</feature>
<keyword evidence="1" id="KW-0812">Transmembrane</keyword>
<feature type="transmembrane region" description="Helical" evidence="1">
    <location>
        <begin position="273"/>
        <end position="297"/>
    </location>
</feature>
<organism evidence="2">
    <name type="scientific">Aureoumbra lagunensis</name>
    <dbReference type="NCBI Taxonomy" id="44058"/>
    <lineage>
        <taxon>Eukaryota</taxon>
        <taxon>Sar</taxon>
        <taxon>Stramenopiles</taxon>
        <taxon>Ochrophyta</taxon>
        <taxon>Pelagophyceae</taxon>
        <taxon>Pelagomonadales</taxon>
        <taxon>Aureoumbra</taxon>
    </lineage>
</organism>
<evidence type="ECO:0000313" key="2">
    <source>
        <dbReference type="EMBL" id="CAE0362585.1"/>
    </source>
</evidence>
<accession>A0A7S3NK12</accession>
<gene>
    <name evidence="2" type="ORF">ALAG00032_LOCUS3326</name>
</gene>
<evidence type="ECO:0000256" key="1">
    <source>
        <dbReference type="SAM" id="Phobius"/>
    </source>
</evidence>
<keyword evidence="1" id="KW-1133">Transmembrane helix</keyword>
<feature type="transmembrane region" description="Helical" evidence="1">
    <location>
        <begin position="185"/>
        <end position="207"/>
    </location>
</feature>